<organism evidence="2 3">
    <name type="scientific">Saccharomonospora piscinae</name>
    <dbReference type="NCBI Taxonomy" id="687388"/>
    <lineage>
        <taxon>Bacteria</taxon>
        <taxon>Bacillati</taxon>
        <taxon>Actinomycetota</taxon>
        <taxon>Actinomycetes</taxon>
        <taxon>Pseudonocardiales</taxon>
        <taxon>Pseudonocardiaceae</taxon>
        <taxon>Saccharomonospora</taxon>
    </lineage>
</organism>
<name>A0A1V8ZVR2_SACPI</name>
<dbReference type="EMBL" id="MWIH01000010">
    <property type="protein sequence ID" value="OQO88999.1"/>
    <property type="molecule type" value="Genomic_DNA"/>
</dbReference>
<dbReference type="RefSeq" id="WP_081195535.1">
    <property type="nucleotide sequence ID" value="NZ_MWIH01000010.1"/>
</dbReference>
<feature type="compositionally biased region" description="Low complexity" evidence="1">
    <location>
        <begin position="159"/>
        <end position="169"/>
    </location>
</feature>
<protein>
    <submittedName>
        <fullName evidence="2">Uncharacterized protein</fullName>
    </submittedName>
</protein>
<dbReference type="Proteomes" id="UP000192591">
    <property type="component" value="Unassembled WGS sequence"/>
</dbReference>
<reference evidence="2 3" key="1">
    <citation type="submission" date="2017-02" db="EMBL/GenBank/DDBJ databases">
        <title>Draft genome of Saccharomonospora sp. 154.</title>
        <authorList>
            <person name="Alonso-Carmona G.S."/>
            <person name="De La Haba R."/>
            <person name="Vera-Gargallo B."/>
            <person name="Sandoval-Trujillo A.H."/>
            <person name="Ramirez-Duran N."/>
            <person name="Ventosa A."/>
        </authorList>
    </citation>
    <scope>NUCLEOTIDE SEQUENCE [LARGE SCALE GENOMIC DNA]</scope>
    <source>
        <strain evidence="2 3">LRS4.154</strain>
    </source>
</reference>
<accession>A0A1V8ZVR2</accession>
<evidence type="ECO:0000313" key="2">
    <source>
        <dbReference type="EMBL" id="OQO88999.1"/>
    </source>
</evidence>
<dbReference type="AlphaFoldDB" id="A0A1V8ZVR2"/>
<comment type="caution">
    <text evidence="2">The sequence shown here is derived from an EMBL/GenBank/DDBJ whole genome shotgun (WGS) entry which is preliminary data.</text>
</comment>
<evidence type="ECO:0000256" key="1">
    <source>
        <dbReference type="SAM" id="MobiDB-lite"/>
    </source>
</evidence>
<proteinExistence type="predicted"/>
<gene>
    <name evidence="2" type="ORF">B1813_22875</name>
</gene>
<evidence type="ECO:0000313" key="3">
    <source>
        <dbReference type="Proteomes" id="UP000192591"/>
    </source>
</evidence>
<feature type="region of interest" description="Disordered" evidence="1">
    <location>
        <begin position="155"/>
        <end position="235"/>
    </location>
</feature>
<feature type="compositionally biased region" description="Basic and acidic residues" evidence="1">
    <location>
        <begin position="192"/>
        <end position="203"/>
    </location>
</feature>
<sequence length="368" mass="40738">MSERITTHMQRLRTLRQKARYTQLANDAIDRLPSLEAVGLLATILRHDDAFEFDMALLIKRKPRLGKDKAYRARAELIEHGYLVQVRFQHSYRGQFWTDVYRAAEPHTSDDLQELRRRYTPGQRVVITDDQGRDHVARVTWAEMRSASGMEVLPAEFGSSAPSSAPSSAKPQVGPTSGYPEVGQPEVGNPEPLKEDCGEDEQKTSPQPPAPSPQTTPFAGRDEGDETSVETDVSSEVWTMLRGIPVPAGKRPPGRRSRKLAEVAQRCQRIVSCPERYCLTLADLHAHLAADLHTVRHSIVGCWLYRLADNELPDPRPRTVPTAPRAACGLCGARAGEPAAVRTVEDPNTGRTSRCVCVRPSTVAPAEV</sequence>
<keyword evidence="3" id="KW-1185">Reference proteome</keyword>